<reference evidence="2 3" key="1">
    <citation type="submission" date="2017-09" db="EMBL/GenBank/DDBJ databases">
        <authorList>
            <person name="Lee N."/>
            <person name="Cho B.-K."/>
        </authorList>
    </citation>
    <scope>NUCLEOTIDE SEQUENCE [LARGE SCALE GENOMIC DNA]</scope>
    <source>
        <strain evidence="2 3">ATCC 27465</strain>
    </source>
</reference>
<protein>
    <submittedName>
        <fullName evidence="2">Uncharacterized protein</fullName>
    </submittedName>
</protein>
<name>A0A5P2X632_STRST</name>
<dbReference type="Proteomes" id="UP000549009">
    <property type="component" value="Unassembled WGS sequence"/>
</dbReference>
<dbReference type="EMBL" id="JACHJD010000018">
    <property type="protein sequence ID" value="MBB5108334.1"/>
    <property type="molecule type" value="Genomic_DNA"/>
</dbReference>
<gene>
    <name evidence="2" type="ORF">CP982_07540</name>
    <name evidence="1" type="ORF">FHS40_007455</name>
</gene>
<dbReference type="Proteomes" id="UP000326505">
    <property type="component" value="Chromosome"/>
</dbReference>
<evidence type="ECO:0000313" key="2">
    <source>
        <dbReference type="EMBL" id="QEV58585.1"/>
    </source>
</evidence>
<organism evidence="2 3">
    <name type="scientific">Streptomyces spectabilis</name>
    <dbReference type="NCBI Taxonomy" id="68270"/>
    <lineage>
        <taxon>Bacteria</taxon>
        <taxon>Bacillati</taxon>
        <taxon>Actinomycetota</taxon>
        <taxon>Actinomycetes</taxon>
        <taxon>Kitasatosporales</taxon>
        <taxon>Streptomycetaceae</taxon>
        <taxon>Streptomyces</taxon>
    </lineage>
</organism>
<dbReference type="KEGG" id="sspb:CP982_07540"/>
<keyword evidence="4" id="KW-1185">Reference proteome</keyword>
<proteinExistence type="predicted"/>
<accession>A0A5P2X632</accession>
<sequence>MTRDYGGEDSADDEVHRLIEARDYHRTRQLEAEGSGLAEVHGENAARCQGLAEESIRRGRQG</sequence>
<reference evidence="1 4" key="2">
    <citation type="submission" date="2020-08" db="EMBL/GenBank/DDBJ databases">
        <title>Genomic Encyclopedia of Type Strains, Phase III (KMG-III): the genomes of soil and plant-associated and newly described type strains.</title>
        <authorList>
            <person name="Whitman W."/>
        </authorList>
    </citation>
    <scope>NUCLEOTIDE SEQUENCE [LARGE SCALE GENOMIC DNA]</scope>
    <source>
        <strain evidence="1 4">CECT 3146</strain>
    </source>
</reference>
<dbReference type="RefSeq" id="WP_150509789.1">
    <property type="nucleotide sequence ID" value="NZ_BMSQ01000020.1"/>
</dbReference>
<evidence type="ECO:0000313" key="4">
    <source>
        <dbReference type="Proteomes" id="UP000549009"/>
    </source>
</evidence>
<dbReference type="EMBL" id="CP023690">
    <property type="protein sequence ID" value="QEV58585.1"/>
    <property type="molecule type" value="Genomic_DNA"/>
</dbReference>
<evidence type="ECO:0000313" key="1">
    <source>
        <dbReference type="EMBL" id="MBB5108334.1"/>
    </source>
</evidence>
<dbReference type="AlphaFoldDB" id="A0A5P2X632"/>
<evidence type="ECO:0000313" key="3">
    <source>
        <dbReference type="Proteomes" id="UP000326505"/>
    </source>
</evidence>